<name>A0A654TSI7_MYCTX</name>
<feature type="compositionally biased region" description="Polar residues" evidence="1">
    <location>
        <begin position="60"/>
        <end position="73"/>
    </location>
</feature>
<dbReference type="EMBL" id="CFOH01000905">
    <property type="protein sequence ID" value="CFE73567.1"/>
    <property type="molecule type" value="Genomic_DNA"/>
</dbReference>
<evidence type="ECO:0000313" key="4">
    <source>
        <dbReference type="EMBL" id="COZ48513.1"/>
    </source>
</evidence>
<sequence>MSRIRPPLTTSMTVPLTASSFSLSASMVPQARSYCARFLERMSRPSLSSLVSTRASTSSPTETTSLGSTSCLMDSSRAGITPSVL</sequence>
<gene>
    <name evidence="2" type="ORF">ERS007688_03795</name>
    <name evidence="3" type="ORF">ERS007720_01159</name>
    <name evidence="4" type="ORF">ERS007739_03807</name>
</gene>
<evidence type="ECO:0000313" key="3">
    <source>
        <dbReference type="EMBL" id="COV90414.1"/>
    </source>
</evidence>
<evidence type="ECO:0000313" key="5">
    <source>
        <dbReference type="Proteomes" id="UP000039021"/>
    </source>
</evidence>
<reference evidence="4" key="2">
    <citation type="submission" date="2015-03" db="EMBL/GenBank/DDBJ databases">
        <authorList>
            <consortium name="Pathogen Informatics"/>
            <person name="Murphy D."/>
        </authorList>
    </citation>
    <scope>NUCLEOTIDE SEQUENCE</scope>
    <source>
        <strain evidence="4">N09902308</strain>
    </source>
</reference>
<feature type="compositionally biased region" description="Low complexity" evidence="1">
    <location>
        <begin position="46"/>
        <end position="59"/>
    </location>
</feature>
<dbReference type="Proteomes" id="UP000044938">
    <property type="component" value="Unassembled WGS sequence"/>
</dbReference>
<protein>
    <submittedName>
        <fullName evidence="2">Uncharacterized protein</fullName>
    </submittedName>
</protein>
<evidence type="ECO:0000313" key="2">
    <source>
        <dbReference type="EMBL" id="CFE73567.1"/>
    </source>
</evidence>
<reference evidence="5 6" key="1">
    <citation type="submission" date="2015-03" db="EMBL/GenBank/DDBJ databases">
        <authorList>
            <consortium name="Pathogen Informatics"/>
        </authorList>
    </citation>
    <scope>NUCLEOTIDE SEQUENCE [LARGE SCALE GENOMIC DNA]</scope>
    <source>
        <strain evidence="2 7">H09601792</strain>
        <strain evidence="3 6">M09401471</strain>
        <strain evidence="5">N09902308</strain>
    </source>
</reference>
<organism evidence="2 7">
    <name type="scientific">Mycobacterium tuberculosis</name>
    <dbReference type="NCBI Taxonomy" id="1773"/>
    <lineage>
        <taxon>Bacteria</taxon>
        <taxon>Bacillati</taxon>
        <taxon>Actinomycetota</taxon>
        <taxon>Actinomycetes</taxon>
        <taxon>Mycobacteriales</taxon>
        <taxon>Mycobacteriaceae</taxon>
        <taxon>Mycobacterium</taxon>
        <taxon>Mycobacterium tuberculosis complex</taxon>
    </lineage>
</organism>
<accession>A0A654TSI7</accession>
<evidence type="ECO:0000313" key="6">
    <source>
        <dbReference type="Proteomes" id="UP000044938"/>
    </source>
</evidence>
<proteinExistence type="predicted"/>
<feature type="region of interest" description="Disordered" evidence="1">
    <location>
        <begin position="46"/>
        <end position="85"/>
    </location>
</feature>
<dbReference type="EMBL" id="CSAJ01000107">
    <property type="protein sequence ID" value="COV90414.1"/>
    <property type="molecule type" value="Genomic_DNA"/>
</dbReference>
<dbReference type="Proteomes" id="UP000039021">
    <property type="component" value="Unassembled WGS sequence"/>
</dbReference>
<dbReference type="Proteomes" id="UP000046947">
    <property type="component" value="Unassembled WGS sequence"/>
</dbReference>
<evidence type="ECO:0000313" key="7">
    <source>
        <dbReference type="Proteomes" id="UP000046947"/>
    </source>
</evidence>
<dbReference type="AlphaFoldDB" id="A0A654TSI7"/>
<dbReference type="EMBL" id="CSBK01002094">
    <property type="protein sequence ID" value="COZ48513.1"/>
    <property type="molecule type" value="Genomic_DNA"/>
</dbReference>
<evidence type="ECO:0000256" key="1">
    <source>
        <dbReference type="SAM" id="MobiDB-lite"/>
    </source>
</evidence>